<reference evidence="2" key="1">
    <citation type="journal article" date="2019" name="Int. J. Syst. Evol. Microbiol.">
        <title>The Global Catalogue of Microorganisms (GCM) 10K type strain sequencing project: providing services to taxonomists for standard genome sequencing and annotation.</title>
        <authorList>
            <consortium name="The Broad Institute Genomics Platform"/>
            <consortium name="The Broad Institute Genome Sequencing Center for Infectious Disease"/>
            <person name="Wu L."/>
            <person name="Ma J."/>
        </authorList>
    </citation>
    <scope>NUCLEOTIDE SEQUENCE [LARGE SCALE GENOMIC DNA]</scope>
    <source>
        <strain evidence="2">KCTC 52368</strain>
    </source>
</reference>
<comment type="caution">
    <text evidence="1">The sequence shown here is derived from an EMBL/GenBank/DDBJ whole genome shotgun (WGS) entry which is preliminary data.</text>
</comment>
<dbReference type="EMBL" id="JBHULB010000016">
    <property type="protein sequence ID" value="MFD2587585.1"/>
    <property type="molecule type" value="Genomic_DNA"/>
</dbReference>
<accession>A0ABW5MW78</accession>
<dbReference type="RefSeq" id="WP_377767122.1">
    <property type="nucleotide sequence ID" value="NZ_JBHULB010000016.1"/>
</dbReference>
<dbReference type="Proteomes" id="UP001597526">
    <property type="component" value="Unassembled WGS sequence"/>
</dbReference>
<evidence type="ECO:0000313" key="2">
    <source>
        <dbReference type="Proteomes" id="UP001597526"/>
    </source>
</evidence>
<dbReference type="Pfam" id="PF13715">
    <property type="entry name" value="CarbopepD_reg_2"/>
    <property type="match status" value="1"/>
</dbReference>
<dbReference type="SUPFAM" id="SSF49464">
    <property type="entry name" value="Carboxypeptidase regulatory domain-like"/>
    <property type="match status" value="1"/>
</dbReference>
<gene>
    <name evidence="1" type="ORF">ACFSQJ_11630</name>
</gene>
<protein>
    <submittedName>
        <fullName evidence="1">Carboxypeptidase-like regulatory domain-containing protein</fullName>
    </submittedName>
</protein>
<proteinExistence type="predicted"/>
<sequence length="270" mass="30283">MGLNISHIRQKLLFVSVLILPFALLGQTKKQLSGKVIAKDKDVTGVVVQNSTSGKATITDVDGSFIIQVALNDTLVFSAVQFKRKVLPITEPFYNSSFLTVPLEEFVNELREVVVQPYNLSGNLDADLGGLNLEKDVSAEALGLPNSYRKIPTQSERKLQQATMGKFNVGMLLSPPLDPLINAITGRTKMLKNRVKVDKAYARTQRVQNFYVDSIFTQDLKIPYEKIPDFMYFCEVDSAFQATVDTHDKLKIWEFLVQKSASYRANNKLD</sequence>
<evidence type="ECO:0000313" key="1">
    <source>
        <dbReference type="EMBL" id="MFD2587585.1"/>
    </source>
</evidence>
<name>A0ABW5MW78_9FLAO</name>
<keyword evidence="2" id="KW-1185">Reference proteome</keyword>
<dbReference type="InterPro" id="IPR008969">
    <property type="entry name" value="CarboxyPept-like_regulatory"/>
</dbReference>
<organism evidence="1 2">
    <name type="scientific">Croceitalea marina</name>
    <dbReference type="NCBI Taxonomy" id="1775166"/>
    <lineage>
        <taxon>Bacteria</taxon>
        <taxon>Pseudomonadati</taxon>
        <taxon>Bacteroidota</taxon>
        <taxon>Flavobacteriia</taxon>
        <taxon>Flavobacteriales</taxon>
        <taxon>Flavobacteriaceae</taxon>
        <taxon>Croceitalea</taxon>
    </lineage>
</organism>